<evidence type="ECO:0000256" key="2">
    <source>
        <dbReference type="ARBA" id="ARBA00023125"/>
    </source>
</evidence>
<organism evidence="6 7">
    <name type="scientific">Alkalihalobacillus trypoxylicola</name>
    <dbReference type="NCBI Taxonomy" id="519424"/>
    <lineage>
        <taxon>Bacteria</taxon>
        <taxon>Bacillati</taxon>
        <taxon>Bacillota</taxon>
        <taxon>Bacilli</taxon>
        <taxon>Bacillales</taxon>
        <taxon>Bacillaceae</taxon>
        <taxon>Alkalihalobacillus</taxon>
    </lineage>
</organism>
<dbReference type="PANTHER" id="PTHR43479">
    <property type="entry name" value="ACREF/ENVCD OPERON REPRESSOR-RELATED"/>
    <property type="match status" value="1"/>
</dbReference>
<dbReference type="SUPFAM" id="SSF48498">
    <property type="entry name" value="Tetracyclin repressor-like, C-terminal domain"/>
    <property type="match status" value="1"/>
</dbReference>
<dbReference type="InterPro" id="IPR050624">
    <property type="entry name" value="HTH-type_Tx_Regulator"/>
</dbReference>
<dbReference type="InterPro" id="IPR036271">
    <property type="entry name" value="Tet_transcr_reg_TetR-rel_C_sf"/>
</dbReference>
<feature type="transmembrane region" description="Helical" evidence="4">
    <location>
        <begin position="174"/>
        <end position="193"/>
    </location>
</feature>
<evidence type="ECO:0000313" key="7">
    <source>
        <dbReference type="Proteomes" id="UP000075806"/>
    </source>
</evidence>
<dbReference type="InterPro" id="IPR009057">
    <property type="entry name" value="Homeodomain-like_sf"/>
</dbReference>
<feature type="domain" description="HTH tetR-type" evidence="5">
    <location>
        <begin position="29"/>
        <end position="89"/>
    </location>
</feature>
<evidence type="ECO:0000259" key="5">
    <source>
        <dbReference type="PROSITE" id="PS50977"/>
    </source>
</evidence>
<evidence type="ECO:0000256" key="4">
    <source>
        <dbReference type="SAM" id="Phobius"/>
    </source>
</evidence>
<dbReference type="GO" id="GO:0003677">
    <property type="term" value="F:DNA binding"/>
    <property type="evidence" value="ECO:0007669"/>
    <property type="project" value="UniProtKB-UniRule"/>
</dbReference>
<dbReference type="OrthoDB" id="9780824at2"/>
<accession>A0A161PCS8</accession>
<dbReference type="SUPFAM" id="SSF46689">
    <property type="entry name" value="Homeodomain-like"/>
    <property type="match status" value="1"/>
</dbReference>
<dbReference type="AlphaFoldDB" id="A0A161PCS8"/>
<protein>
    <recommendedName>
        <fullName evidence="5">HTH tetR-type domain-containing protein</fullName>
    </recommendedName>
</protein>
<keyword evidence="1" id="KW-0678">Repressor</keyword>
<dbReference type="Gene3D" id="1.10.10.60">
    <property type="entry name" value="Homeodomain-like"/>
    <property type="match status" value="1"/>
</dbReference>
<dbReference type="PANTHER" id="PTHR43479:SF11">
    <property type="entry name" value="ACREF_ENVCD OPERON REPRESSOR-RELATED"/>
    <property type="match status" value="1"/>
</dbReference>
<comment type="caution">
    <text evidence="6">The sequence shown here is derived from an EMBL/GenBank/DDBJ whole genome shotgun (WGS) entry which is preliminary data.</text>
</comment>
<evidence type="ECO:0000313" key="6">
    <source>
        <dbReference type="EMBL" id="KYG30560.1"/>
    </source>
</evidence>
<name>A0A161PCS8_9BACI</name>
<reference evidence="6" key="1">
    <citation type="submission" date="2016-02" db="EMBL/GenBank/DDBJ databases">
        <title>Genome sequence of Bacillus trypoxylicola KCTC 13244(T).</title>
        <authorList>
            <person name="Jeong H."/>
            <person name="Park S.-H."/>
            <person name="Choi S.-K."/>
        </authorList>
    </citation>
    <scope>NUCLEOTIDE SEQUENCE [LARGE SCALE GENOMIC DNA]</scope>
    <source>
        <strain evidence="6">KCTC 13244</strain>
    </source>
</reference>
<dbReference type="PRINTS" id="PR00455">
    <property type="entry name" value="HTHTETR"/>
</dbReference>
<proteinExistence type="predicted"/>
<dbReference type="Pfam" id="PF00440">
    <property type="entry name" value="TetR_N"/>
    <property type="match status" value="1"/>
</dbReference>
<dbReference type="RefSeq" id="WP_061948942.1">
    <property type="nucleotide sequence ID" value="NZ_LTAO01000018.1"/>
</dbReference>
<keyword evidence="4" id="KW-0812">Transmembrane</keyword>
<keyword evidence="2 3" id="KW-0238">DNA-binding</keyword>
<keyword evidence="4" id="KW-1133">Transmembrane helix</keyword>
<sequence>MKEELDDKKVLMNQVSKFKNGIDFEKQFTKSQKKIINAATELFSTHGFEKSSTIDIAKAAGVAEITLFRNFKSKNNLLYQLLAPTIAELSKKSNINNEKYLLPEEIIKVQMTDRINLVQDNKIEMNILLKEFINHEEVREAILEHISDPLKNSIAHFLEDKIEKDYFRDINVKAASSIFMYCLLGFTISTYVLKIEPFSDDTNEIVESFMDIILHGLYK</sequence>
<dbReference type="Gene3D" id="1.10.357.10">
    <property type="entry name" value="Tetracycline Repressor, domain 2"/>
    <property type="match status" value="1"/>
</dbReference>
<keyword evidence="4" id="KW-0472">Membrane</keyword>
<dbReference type="EMBL" id="LTAO01000018">
    <property type="protein sequence ID" value="KYG30560.1"/>
    <property type="molecule type" value="Genomic_DNA"/>
</dbReference>
<gene>
    <name evidence="6" type="ORF">AZF04_19495</name>
</gene>
<dbReference type="PROSITE" id="PS50977">
    <property type="entry name" value="HTH_TETR_2"/>
    <property type="match status" value="1"/>
</dbReference>
<evidence type="ECO:0000256" key="1">
    <source>
        <dbReference type="ARBA" id="ARBA00022491"/>
    </source>
</evidence>
<feature type="DNA-binding region" description="H-T-H motif" evidence="3">
    <location>
        <begin position="52"/>
        <end position="71"/>
    </location>
</feature>
<dbReference type="InterPro" id="IPR001647">
    <property type="entry name" value="HTH_TetR"/>
</dbReference>
<dbReference type="Proteomes" id="UP000075806">
    <property type="component" value="Unassembled WGS sequence"/>
</dbReference>
<dbReference type="STRING" id="519424.AZF04_19495"/>
<evidence type="ECO:0000256" key="3">
    <source>
        <dbReference type="PROSITE-ProRule" id="PRU00335"/>
    </source>
</evidence>
<keyword evidence="7" id="KW-1185">Reference proteome</keyword>